<gene>
    <name evidence="1" type="ORF">SAMN04489757_104121</name>
</gene>
<dbReference type="Gene3D" id="3.30.930.10">
    <property type="entry name" value="Bira Bifunctional Protein, Domain 2"/>
    <property type="match status" value="1"/>
</dbReference>
<sequence length="162" mass="19587">MENTIEILNDIYKPVYEYLKCLLKALKELNYDYEWKFCNNHSIRKDNQWILEYYPIPLVTVKDICDIGIDINHIFIECKMKKEKIIGFEWKLISDYNFDVYGVEDYLNDFYNSSLKLDDITERIIHSNENEIGIEFQLRFLEEKSIILELIKKLEFMGTFIL</sequence>
<accession>A0A1I5CYP4</accession>
<dbReference type="Proteomes" id="UP000198806">
    <property type="component" value="Unassembled WGS sequence"/>
</dbReference>
<dbReference type="AlphaFoldDB" id="A0A1I5CYP4"/>
<dbReference type="RefSeq" id="WP_091684483.1">
    <property type="nucleotide sequence ID" value="NZ_BAABFM010000079.1"/>
</dbReference>
<dbReference type="GO" id="GO:0016740">
    <property type="term" value="F:transferase activity"/>
    <property type="evidence" value="ECO:0007669"/>
    <property type="project" value="UniProtKB-ARBA"/>
</dbReference>
<dbReference type="OrthoDB" id="1954556at2"/>
<name>A0A1I5CYP4_9FIRM</name>
<keyword evidence="2" id="KW-1185">Reference proteome</keyword>
<dbReference type="SUPFAM" id="SSF142913">
    <property type="entry name" value="YktB/PF0168-like"/>
    <property type="match status" value="1"/>
</dbReference>
<dbReference type="Pfam" id="PF11447">
    <property type="entry name" value="DUF3201"/>
    <property type="match status" value="1"/>
</dbReference>
<organism evidence="1 2">
    <name type="scientific">Anaerocolumna aminovalerica</name>
    <dbReference type="NCBI Taxonomy" id="1527"/>
    <lineage>
        <taxon>Bacteria</taxon>
        <taxon>Bacillati</taxon>
        <taxon>Bacillota</taxon>
        <taxon>Clostridia</taxon>
        <taxon>Lachnospirales</taxon>
        <taxon>Lachnospiraceae</taxon>
        <taxon>Anaerocolumna</taxon>
    </lineage>
</organism>
<evidence type="ECO:0000313" key="2">
    <source>
        <dbReference type="Proteomes" id="UP000198806"/>
    </source>
</evidence>
<evidence type="ECO:0000313" key="1">
    <source>
        <dbReference type="EMBL" id="SFN92043.1"/>
    </source>
</evidence>
<dbReference type="GO" id="GO:0140096">
    <property type="term" value="F:catalytic activity, acting on a protein"/>
    <property type="evidence" value="ECO:0007669"/>
    <property type="project" value="UniProtKB-ARBA"/>
</dbReference>
<dbReference type="EMBL" id="FOWD01000004">
    <property type="protein sequence ID" value="SFN92043.1"/>
    <property type="molecule type" value="Genomic_DNA"/>
</dbReference>
<reference evidence="1 2" key="1">
    <citation type="submission" date="2016-10" db="EMBL/GenBank/DDBJ databases">
        <authorList>
            <person name="de Groot N.N."/>
        </authorList>
    </citation>
    <scope>NUCLEOTIDE SEQUENCE [LARGE SCALE GENOMIC DNA]</scope>
    <source>
        <strain evidence="1 2">DSM 1283</strain>
    </source>
</reference>
<dbReference type="InterPro" id="IPR045864">
    <property type="entry name" value="aa-tRNA-synth_II/BPL/LPL"/>
</dbReference>
<dbReference type="InterPro" id="IPR024505">
    <property type="entry name" value="DUF3201"/>
</dbReference>
<proteinExistence type="predicted"/>
<protein>
    <submittedName>
        <fullName evidence="1">Uncharacterized protein</fullName>
    </submittedName>
</protein>